<dbReference type="GeneID" id="7847127"/>
<dbReference type="InParanoid" id="Q231E7"/>
<name>Q231E7_TETTS</name>
<reference evidence="2" key="1">
    <citation type="journal article" date="2006" name="PLoS Biol.">
        <title>Macronuclear genome sequence of the ciliate Tetrahymena thermophila, a model eukaryote.</title>
        <authorList>
            <person name="Eisen J.A."/>
            <person name="Coyne R.S."/>
            <person name="Wu M."/>
            <person name="Wu D."/>
            <person name="Thiagarajan M."/>
            <person name="Wortman J.R."/>
            <person name="Badger J.H."/>
            <person name="Ren Q."/>
            <person name="Amedeo P."/>
            <person name="Jones K.M."/>
            <person name="Tallon L.J."/>
            <person name="Delcher A.L."/>
            <person name="Salzberg S.L."/>
            <person name="Silva J.C."/>
            <person name="Haas B.J."/>
            <person name="Majoros W.H."/>
            <person name="Farzad M."/>
            <person name="Carlton J.M."/>
            <person name="Smith R.K. Jr."/>
            <person name="Garg J."/>
            <person name="Pearlman R.E."/>
            <person name="Karrer K.M."/>
            <person name="Sun L."/>
            <person name="Manning G."/>
            <person name="Elde N.C."/>
            <person name="Turkewitz A.P."/>
            <person name="Asai D.J."/>
            <person name="Wilkes D.E."/>
            <person name="Wang Y."/>
            <person name="Cai H."/>
            <person name="Collins K."/>
            <person name="Stewart B.A."/>
            <person name="Lee S.R."/>
            <person name="Wilamowska K."/>
            <person name="Weinberg Z."/>
            <person name="Ruzzo W.L."/>
            <person name="Wloga D."/>
            <person name="Gaertig J."/>
            <person name="Frankel J."/>
            <person name="Tsao C.-C."/>
            <person name="Gorovsky M.A."/>
            <person name="Keeling P.J."/>
            <person name="Waller R.F."/>
            <person name="Patron N.J."/>
            <person name="Cherry J.M."/>
            <person name="Stover N.A."/>
            <person name="Krieger C.J."/>
            <person name="del Toro C."/>
            <person name="Ryder H.F."/>
            <person name="Williamson S.C."/>
            <person name="Barbeau R.A."/>
            <person name="Hamilton E.P."/>
            <person name="Orias E."/>
        </authorList>
    </citation>
    <scope>NUCLEOTIDE SEQUENCE [LARGE SCALE GENOMIC DNA]</scope>
    <source>
        <strain evidence="2">SB210</strain>
    </source>
</reference>
<dbReference type="HOGENOM" id="CLU_368643_0_0_1"/>
<dbReference type="AlphaFoldDB" id="Q231E7"/>
<dbReference type="RefSeq" id="XP_001011337.2">
    <property type="nucleotide sequence ID" value="XM_001011337.2"/>
</dbReference>
<protein>
    <submittedName>
        <fullName evidence="1">Uncharacterized protein</fullName>
    </submittedName>
</protein>
<organism evidence="1 2">
    <name type="scientific">Tetrahymena thermophila (strain SB210)</name>
    <dbReference type="NCBI Taxonomy" id="312017"/>
    <lineage>
        <taxon>Eukaryota</taxon>
        <taxon>Sar</taxon>
        <taxon>Alveolata</taxon>
        <taxon>Ciliophora</taxon>
        <taxon>Intramacronucleata</taxon>
        <taxon>Oligohymenophorea</taxon>
        <taxon>Hymenostomatida</taxon>
        <taxon>Tetrahymenina</taxon>
        <taxon>Tetrahymenidae</taxon>
        <taxon>Tetrahymena</taxon>
    </lineage>
</organism>
<evidence type="ECO:0000313" key="1">
    <source>
        <dbReference type="EMBL" id="EAR91092.2"/>
    </source>
</evidence>
<gene>
    <name evidence="1" type="ORF">TTHERM_00430130</name>
</gene>
<proteinExistence type="predicted"/>
<keyword evidence="2" id="KW-1185">Reference proteome</keyword>
<sequence length="251" mass="29761">MKLNSDSNKPGIGLTQDQVFQNEYLSYLKQLSKEEDLNLMSEIIQPQLFNINEISSFKEQLIQNKFEPLQLIFPIKNGFDVISKNLNELDNKIVKLEQQLCIGENQNGLGDEEIQNLRTDYFLDNNRQQLNRLEFSYPKLQDEEQKYNYQQTQISHSVQAQILQFSHDLYQKSHFSLDYDLQQKIQFHMVGQSLKETGDLVKLDQSLNAWKKQLQNIKMFTLNLYDFSKKSTFLSLLRYLISIKKKRYKKL</sequence>
<dbReference type="KEGG" id="tet:TTHERM_00430130"/>
<dbReference type="EMBL" id="GG662532">
    <property type="protein sequence ID" value="EAR91092.2"/>
    <property type="molecule type" value="Genomic_DNA"/>
</dbReference>
<dbReference type="Proteomes" id="UP000009168">
    <property type="component" value="Unassembled WGS sequence"/>
</dbReference>
<evidence type="ECO:0000313" key="2">
    <source>
        <dbReference type="Proteomes" id="UP000009168"/>
    </source>
</evidence>
<accession>Q231E7</accession>